<evidence type="ECO:0000256" key="6">
    <source>
        <dbReference type="ARBA" id="ARBA00022729"/>
    </source>
</evidence>
<keyword evidence="8 13" id="KW-0406">Ion transport</keyword>
<keyword evidence="3 13" id="KW-0813">Transport</keyword>
<gene>
    <name evidence="16" type="ORF">FQN60_013090</name>
</gene>
<dbReference type="GO" id="GO:0004888">
    <property type="term" value="F:transmembrane signaling receptor activity"/>
    <property type="evidence" value="ECO:0007669"/>
    <property type="project" value="InterPro"/>
</dbReference>
<feature type="domain" description="Neurotransmitter-gated ion-channel transmembrane" evidence="15">
    <location>
        <begin position="473"/>
        <end position="567"/>
    </location>
</feature>
<organism evidence="16 17">
    <name type="scientific">Etheostoma spectabile</name>
    <name type="common">orangethroat darter</name>
    <dbReference type="NCBI Taxonomy" id="54343"/>
    <lineage>
        <taxon>Eukaryota</taxon>
        <taxon>Metazoa</taxon>
        <taxon>Chordata</taxon>
        <taxon>Craniata</taxon>
        <taxon>Vertebrata</taxon>
        <taxon>Euteleostomi</taxon>
        <taxon>Actinopterygii</taxon>
        <taxon>Neopterygii</taxon>
        <taxon>Teleostei</taxon>
        <taxon>Neoteleostei</taxon>
        <taxon>Acanthomorphata</taxon>
        <taxon>Eupercaria</taxon>
        <taxon>Perciformes</taxon>
        <taxon>Percoidei</taxon>
        <taxon>Percidae</taxon>
        <taxon>Etheostomatinae</taxon>
        <taxon>Etheostoma</taxon>
    </lineage>
</organism>
<feature type="domain" description="Neurotransmitter-gated ion-channel ligand-binding" evidence="14">
    <location>
        <begin position="147"/>
        <end position="263"/>
    </location>
</feature>
<dbReference type="InterPro" id="IPR006028">
    <property type="entry name" value="GABAA/Glycine_rcpt"/>
</dbReference>
<evidence type="ECO:0000259" key="15">
    <source>
        <dbReference type="Pfam" id="PF02932"/>
    </source>
</evidence>
<dbReference type="GO" id="GO:0005254">
    <property type="term" value="F:chloride channel activity"/>
    <property type="evidence" value="ECO:0007669"/>
    <property type="project" value="UniProtKB-KW"/>
</dbReference>
<dbReference type="EMBL" id="VOFY01000009">
    <property type="protein sequence ID" value="KAA8589725.1"/>
    <property type="molecule type" value="Genomic_DNA"/>
</dbReference>
<dbReference type="InterPro" id="IPR006029">
    <property type="entry name" value="Neurotrans-gated_channel_TM"/>
</dbReference>
<feature type="transmembrane region" description="Helical" evidence="13">
    <location>
        <begin position="466"/>
        <end position="488"/>
    </location>
</feature>
<dbReference type="InterPro" id="IPR006202">
    <property type="entry name" value="Neur_chan_lig-bd"/>
</dbReference>
<accession>A0A5J5DAR1</accession>
<name>A0A5J5DAR1_9PERO</name>
<evidence type="ECO:0000256" key="11">
    <source>
        <dbReference type="ARBA" id="ARBA00023214"/>
    </source>
</evidence>
<dbReference type="InterPro" id="IPR018000">
    <property type="entry name" value="Neurotransmitter_ion_chnl_CS"/>
</dbReference>
<keyword evidence="6 13" id="KW-0732">Signal</keyword>
<evidence type="ECO:0000256" key="10">
    <source>
        <dbReference type="ARBA" id="ARBA00023173"/>
    </source>
</evidence>
<evidence type="ECO:0000313" key="17">
    <source>
        <dbReference type="Proteomes" id="UP000327493"/>
    </source>
</evidence>
<dbReference type="InterPro" id="IPR036719">
    <property type="entry name" value="Neuro-gated_channel_TM_sf"/>
</dbReference>
<feature type="signal peptide" evidence="13">
    <location>
        <begin position="1"/>
        <end position="21"/>
    </location>
</feature>
<evidence type="ECO:0000256" key="12">
    <source>
        <dbReference type="ARBA" id="ARBA00023303"/>
    </source>
</evidence>
<dbReference type="Pfam" id="PF02931">
    <property type="entry name" value="Neur_chan_LBD"/>
    <property type="match status" value="1"/>
</dbReference>
<evidence type="ECO:0000256" key="8">
    <source>
        <dbReference type="ARBA" id="ARBA00023065"/>
    </source>
</evidence>
<dbReference type="Gene3D" id="2.70.170.10">
    <property type="entry name" value="Neurotransmitter-gated ion-channel ligand-binding domain"/>
    <property type="match status" value="2"/>
</dbReference>
<keyword evidence="17" id="KW-1185">Reference proteome</keyword>
<dbReference type="FunFam" id="1.20.58.390:FF:000006">
    <property type="entry name" value="Putative gamma-aminobutyric acid receptor subunit gamma-2"/>
    <property type="match status" value="1"/>
</dbReference>
<proteinExistence type="inferred from homology"/>
<evidence type="ECO:0000256" key="5">
    <source>
        <dbReference type="ARBA" id="ARBA00022692"/>
    </source>
</evidence>
<evidence type="ECO:0000256" key="2">
    <source>
        <dbReference type="ARBA" id="ARBA00004236"/>
    </source>
</evidence>
<dbReference type="Proteomes" id="UP000327493">
    <property type="component" value="Chromosome 9"/>
</dbReference>
<evidence type="ECO:0000256" key="4">
    <source>
        <dbReference type="ARBA" id="ARBA00022475"/>
    </source>
</evidence>
<comment type="similarity">
    <text evidence="13">Belongs to the ligand-gated ion channel (TC 1.A.9) family.</text>
</comment>
<reference evidence="16 17" key="1">
    <citation type="submission" date="2019-08" db="EMBL/GenBank/DDBJ databases">
        <title>A chromosome-level genome assembly, high-density linkage maps, and genome scans reveal the genomic architecture of hybrid incompatibilities underlying speciation via character displacement in darters (Percidae: Etheostominae).</title>
        <authorList>
            <person name="Moran R.L."/>
            <person name="Catchen J.M."/>
            <person name="Fuller R.C."/>
        </authorList>
    </citation>
    <scope>NUCLEOTIDE SEQUENCE [LARGE SCALE GENOMIC DNA]</scope>
    <source>
        <strain evidence="16">EspeVRDwgs_2016</strain>
        <tissue evidence="16">Muscle</tissue>
    </source>
</reference>
<feature type="chain" id="PRO_5023965283" description="Neurotransmitter-gated ion-channel ligand-binding domain-containing protein" evidence="13">
    <location>
        <begin position="22"/>
        <end position="654"/>
    </location>
</feature>
<dbReference type="GO" id="GO:0005230">
    <property type="term" value="F:extracellular ligand-gated monoatomic ion channel activity"/>
    <property type="evidence" value="ECO:0007669"/>
    <property type="project" value="InterPro"/>
</dbReference>
<dbReference type="PROSITE" id="PS00236">
    <property type="entry name" value="NEUROTR_ION_CHANNEL"/>
    <property type="match status" value="1"/>
</dbReference>
<protein>
    <recommendedName>
        <fullName evidence="18">Neurotransmitter-gated ion-channel ligand-binding domain-containing protein</fullName>
    </recommendedName>
</protein>
<dbReference type="GO" id="GO:0005886">
    <property type="term" value="C:plasma membrane"/>
    <property type="evidence" value="ECO:0007669"/>
    <property type="project" value="UniProtKB-SubCell"/>
</dbReference>
<evidence type="ECO:0000256" key="13">
    <source>
        <dbReference type="RuleBase" id="RU000687"/>
    </source>
</evidence>
<keyword evidence="5 13" id="KW-0812">Transmembrane</keyword>
<evidence type="ECO:0000259" key="14">
    <source>
        <dbReference type="Pfam" id="PF02931"/>
    </source>
</evidence>
<evidence type="ECO:0000256" key="9">
    <source>
        <dbReference type="ARBA" id="ARBA00023136"/>
    </source>
</evidence>
<evidence type="ECO:0000256" key="3">
    <source>
        <dbReference type="ARBA" id="ARBA00022448"/>
    </source>
</evidence>
<dbReference type="InterPro" id="IPR006201">
    <property type="entry name" value="Neur_channel"/>
</dbReference>
<keyword evidence="7 13" id="KW-1133">Transmembrane helix</keyword>
<dbReference type="AlphaFoldDB" id="A0A5J5DAR1"/>
<dbReference type="GO" id="GO:0034707">
    <property type="term" value="C:chloride channel complex"/>
    <property type="evidence" value="ECO:0007669"/>
    <property type="project" value="UniProtKB-KW"/>
</dbReference>
<keyword evidence="11" id="KW-0868">Chloride</keyword>
<dbReference type="Gene3D" id="1.20.58.390">
    <property type="entry name" value="Neurotransmitter-gated ion-channel transmembrane domain"/>
    <property type="match status" value="1"/>
</dbReference>
<dbReference type="Pfam" id="PF02932">
    <property type="entry name" value="Neur_chan_memb"/>
    <property type="match status" value="1"/>
</dbReference>
<dbReference type="CDD" id="cd19054">
    <property type="entry name" value="LGIC_TM_GABAAR_gamma"/>
    <property type="match status" value="1"/>
</dbReference>
<dbReference type="PRINTS" id="PR00253">
    <property type="entry name" value="GABAARECEPTR"/>
</dbReference>
<dbReference type="SUPFAM" id="SSF63712">
    <property type="entry name" value="Nicotinic receptor ligand binding domain-like"/>
    <property type="match status" value="2"/>
</dbReference>
<keyword evidence="4" id="KW-1003">Cell membrane</keyword>
<evidence type="ECO:0000256" key="7">
    <source>
        <dbReference type="ARBA" id="ARBA00022989"/>
    </source>
</evidence>
<feature type="transmembrane region" description="Helical" evidence="13">
    <location>
        <begin position="500"/>
        <end position="520"/>
    </location>
</feature>
<dbReference type="PANTHER" id="PTHR18945">
    <property type="entry name" value="NEUROTRANSMITTER GATED ION CHANNEL"/>
    <property type="match status" value="1"/>
</dbReference>
<comment type="subcellular location">
    <subcellularLocation>
        <location evidence="2">Cell membrane</location>
    </subcellularLocation>
    <subcellularLocation>
        <location evidence="1">Membrane</location>
        <topology evidence="1">Multi-pass membrane protein</topology>
    </subcellularLocation>
</comment>
<dbReference type="PRINTS" id="PR00252">
    <property type="entry name" value="NRIONCHANNEL"/>
</dbReference>
<keyword evidence="12 13" id="KW-0407">Ion channel</keyword>
<dbReference type="InterPro" id="IPR038050">
    <property type="entry name" value="Neuro_actylchol_rec"/>
</dbReference>
<dbReference type="SUPFAM" id="SSF90112">
    <property type="entry name" value="Neurotransmitter-gated ion-channel transmembrane pore"/>
    <property type="match status" value="1"/>
</dbReference>
<feature type="non-terminal residue" evidence="16">
    <location>
        <position position="654"/>
    </location>
</feature>
<evidence type="ECO:0000313" key="16">
    <source>
        <dbReference type="EMBL" id="KAA8589725.1"/>
    </source>
</evidence>
<dbReference type="InterPro" id="IPR036734">
    <property type="entry name" value="Neur_chan_lig-bd_sf"/>
</dbReference>
<comment type="caution">
    <text evidence="16">The sequence shown here is derived from an EMBL/GenBank/DDBJ whole genome shotgun (WGS) entry which is preliminary data.</text>
</comment>
<sequence>MSPRFLAYVFLLSVLHSCSLTIEYEEEDYEDVTVNQMLAPKSQETDATEILNNLLKEYDKKLRPDIGGEDVVGGSKPTQQQVKNIDQFDVSRKPTVIDVDIFVNSIGPVSSINMFLELLFEQTSAFSLELDAALELAEDMLFVQAECTLEYQIDIIFAQTWTDSRLRYNSTMKKLTLNSNMVGLIWLPDTIFRNSKSADSHWITVPNQLLRIWNDGKILYTLRLTINAECQLQLHNFPMDEHSCPLVFSSCEYTLLHVVLSLGPQVVVKGNCGQGTEGQFKSIPVSHHSPSELGVMGEDIAASKIAPKSTIYQIIKNFKERGSVVVKKASGCSRKSRKRQDRFLNLIQLRDRGTPSAELAQEWQPGVCECICTHSEAKTFGGWPGVKNVPCRSEGHTYMLCLIADGYPRDEMIYRWRKNSVEAADQKSWRLYQFDFMGLRNTTDIIKTTAGDYVLMTVYFDLSRRMGYFTIQTYIPCILTVVLSWVSFWIKKDATPARTALGITTVLTMTTLSSVARTSLPRVSYVTAMDLFVTVCFLFVFAALMEYATLNYYSYSARRPSCMKPKRMNYSVLDVRPPHTIITLNNSMYWQDFEDTCVYECLDGKDCQSFFCCFEECKGGGWRKGRVHIDLLDLDAYSRVFFPTSFLLFNIVYW</sequence>
<evidence type="ECO:0000256" key="1">
    <source>
        <dbReference type="ARBA" id="ARBA00004141"/>
    </source>
</evidence>
<keyword evidence="9 13" id="KW-0472">Membrane</keyword>
<keyword evidence="10" id="KW-0869">Chloride channel</keyword>
<evidence type="ECO:0008006" key="18">
    <source>
        <dbReference type="Google" id="ProtNLM"/>
    </source>
</evidence>
<dbReference type="FunFam" id="2.70.170.10:FF:000076">
    <property type="entry name" value="Gamma-aminobutyric acid receptor subunit gamma-3"/>
    <property type="match status" value="1"/>
</dbReference>
<comment type="caution">
    <text evidence="13">Lacks conserved residue(s) required for the propagation of feature annotation.</text>
</comment>
<feature type="transmembrane region" description="Helical" evidence="13">
    <location>
        <begin position="532"/>
        <end position="553"/>
    </location>
</feature>